<organism evidence="1 2">
    <name type="scientific">Aphanomyces euteiches</name>
    <dbReference type="NCBI Taxonomy" id="100861"/>
    <lineage>
        <taxon>Eukaryota</taxon>
        <taxon>Sar</taxon>
        <taxon>Stramenopiles</taxon>
        <taxon>Oomycota</taxon>
        <taxon>Saprolegniomycetes</taxon>
        <taxon>Saprolegniales</taxon>
        <taxon>Verrucalvaceae</taxon>
        <taxon>Aphanomyces</taxon>
    </lineage>
</organism>
<accession>A0A6G0WV71</accession>
<dbReference type="InterPro" id="IPR001611">
    <property type="entry name" value="Leu-rich_rpt"/>
</dbReference>
<name>A0A6G0WV71_9STRA</name>
<protein>
    <submittedName>
        <fullName evidence="1">Uncharacterized protein</fullName>
    </submittedName>
</protein>
<reference evidence="1 2" key="1">
    <citation type="submission" date="2019-07" db="EMBL/GenBank/DDBJ databases">
        <title>Genomics analysis of Aphanomyces spp. identifies a new class of oomycete effector associated with host adaptation.</title>
        <authorList>
            <person name="Gaulin E."/>
        </authorList>
    </citation>
    <scope>NUCLEOTIDE SEQUENCE [LARGE SCALE GENOMIC DNA]</scope>
    <source>
        <strain evidence="1 2">ATCC 201684</strain>
    </source>
</reference>
<dbReference type="InterPro" id="IPR032675">
    <property type="entry name" value="LRR_dom_sf"/>
</dbReference>
<dbReference type="SUPFAM" id="SSF52047">
    <property type="entry name" value="RNI-like"/>
    <property type="match status" value="1"/>
</dbReference>
<dbReference type="VEuPathDB" id="FungiDB:AeMF1_002932"/>
<evidence type="ECO:0000313" key="2">
    <source>
        <dbReference type="Proteomes" id="UP000481153"/>
    </source>
</evidence>
<evidence type="ECO:0000313" key="1">
    <source>
        <dbReference type="EMBL" id="KAF0731376.1"/>
    </source>
</evidence>
<dbReference type="Gene3D" id="3.80.10.10">
    <property type="entry name" value="Ribonuclease Inhibitor"/>
    <property type="match status" value="1"/>
</dbReference>
<comment type="caution">
    <text evidence="1">The sequence shown here is derived from an EMBL/GenBank/DDBJ whole genome shotgun (WGS) entry which is preliminary data.</text>
</comment>
<dbReference type="Pfam" id="PF13516">
    <property type="entry name" value="LRR_6"/>
    <property type="match status" value="1"/>
</dbReference>
<proteinExistence type="predicted"/>
<dbReference type="EMBL" id="VJMJ01000143">
    <property type="protein sequence ID" value="KAF0731376.1"/>
    <property type="molecule type" value="Genomic_DNA"/>
</dbReference>
<dbReference type="Proteomes" id="UP000481153">
    <property type="component" value="Unassembled WGS sequence"/>
</dbReference>
<gene>
    <name evidence="1" type="ORF">Ae201684_011279</name>
</gene>
<dbReference type="AlphaFoldDB" id="A0A6G0WV71"/>
<sequence length="197" mass="22337">MADFTWEDFSLRSQVASALLKTTTVDRFMIIGNDAADVYFGAGCGYDNSVLCLEFFKPRRLGLEVSVEELDLDQIAQDLSGLVRPFFESLLAPKVKKLGMRGYGIFANCVIWQMLIPYLPQSHLEELDLDCNYLRDDEVFLLVKGIRHMKSLQKINLNFNDLSYTGLMAIMSAAPATAKHVSICYTIKDLERDFFPL</sequence>
<keyword evidence="2" id="KW-1185">Reference proteome</keyword>